<evidence type="ECO:0000313" key="1">
    <source>
        <dbReference type="EMBL" id="AJM93016.1"/>
    </source>
</evidence>
<dbReference type="KEGG" id="nid:NPIRD3C_1806"/>
<reference evidence="1 2" key="2">
    <citation type="journal article" date="2016" name="ISME J.">
        <title>Physiological and genomic characterization of two novel marine thaumarchaeal strains indicates niche differentiation.</title>
        <authorList>
            <person name="Bayer B."/>
            <person name="Vojvoda J."/>
            <person name="Offre P."/>
            <person name="Alves R.J."/>
            <person name="Elisabeth N.H."/>
            <person name="Garcia J.A."/>
            <person name="Volland J.M."/>
            <person name="Srivastava A."/>
            <person name="Schleper C."/>
            <person name="Herndl G.J."/>
        </authorList>
    </citation>
    <scope>NUCLEOTIDE SEQUENCE [LARGE SCALE GENOMIC DNA]</scope>
    <source>
        <strain evidence="1 2">D3C</strain>
    </source>
</reference>
<name>A0A0C5BXI5_9ARCH</name>
<reference evidence="2" key="1">
    <citation type="submission" date="2015-02" db="EMBL/GenBank/DDBJ databases">
        <title>Characterization of two novel Thaumarchaeota isolated from the Northern Adriatic Sea.</title>
        <authorList>
            <person name="Bayer B."/>
            <person name="Vojvoda J."/>
            <person name="Offre P."/>
            <person name="Srivastava A."/>
            <person name="Elisabeth N."/>
            <person name="Garcia J.A.L."/>
            <person name="Schleper C."/>
            <person name="Herndl G.J."/>
        </authorList>
    </citation>
    <scope>NUCLEOTIDE SEQUENCE [LARGE SCALE GENOMIC DNA]</scope>
    <source>
        <strain evidence="2">D3C</strain>
    </source>
</reference>
<keyword evidence="2" id="KW-1185">Reference proteome</keyword>
<dbReference type="PATRIC" id="fig|1582439.9.peg.1862"/>
<dbReference type="OrthoDB" id="1680at2157"/>
<accession>A0A0C5BXI5</accession>
<dbReference type="RefSeq" id="WP_148703755.1">
    <property type="nucleotide sequence ID" value="NZ_CP010868.1"/>
</dbReference>
<proteinExistence type="predicted"/>
<dbReference type="EMBL" id="CP010868">
    <property type="protein sequence ID" value="AJM93016.1"/>
    <property type="molecule type" value="Genomic_DNA"/>
</dbReference>
<sequence>MTIKNVQNIAVFSIIATIAFATFATSSVFAEEDRKYKMTGDITPVLTFTFRDGVEVYSFPVFNMGENLISDSGVSFSVEGTVTKSPLLHEAMDQAYKYRFSNNAFDYQMKYFDVDAAFIKEGKSIMSIDYNTCRIDNYQVETLDSNDYESYFKDVGFAVVDKIDFVCSGVDIDKKFVKPAVSFTDFGDSGFKFAKDTKTFVTFMYDNGAEKIQFPVFNLVSAYEESQENVIAEFKVEGVLEYYPLLYKAIKNSKDVSGMTYASNIDFDAKVEFTNGEETLRGFNFRECVVSDAKIVTKADKEEGFTGKSGFAVVHQLTFTCSGIKPINSNFEKLYGDTPIWKTSQLSNVYMESLQNTDQGLDVFTTFTFANGIETIEFSMFKQSEVLTATENVNNENGNTGVAAEKFTRKTVAPTLELRGIVGDYPMLYKHVDNNRKIQSVAGSALKDLVDIDVEIVSNGEVVRGFNYSTCRVTDYTVETDPNNEESYIKNKFALESIFNFECQGYTPNNPIYDAMFEIESANNISSADLRNTQDWGKGFYVQ</sequence>
<dbReference type="AlphaFoldDB" id="A0A0C5BXI5"/>
<protein>
    <submittedName>
        <fullName evidence="1">Uncharacterized protein</fullName>
    </submittedName>
</protein>
<dbReference type="Proteomes" id="UP000032027">
    <property type="component" value="Chromosome"/>
</dbReference>
<reference evidence="1 2" key="3">
    <citation type="journal article" date="2019" name="Int. J. Syst. Evol. Microbiol.">
        <title>Nitrosopumilus adriaticus sp. nov. and Nitrosopumilus piranensis sp. nov., two ammonia-oxidizing archaea from the Adriatic Sea and members of the class Nitrososphaeria.</title>
        <authorList>
            <person name="Bayer B."/>
            <person name="Vojvoda J."/>
            <person name="Reinthaler T."/>
            <person name="Reyes C."/>
            <person name="Pinto M."/>
            <person name="Herndl G.J."/>
        </authorList>
    </citation>
    <scope>NUCLEOTIDE SEQUENCE [LARGE SCALE GENOMIC DNA]</scope>
    <source>
        <strain evidence="1 2">D3C</strain>
    </source>
</reference>
<dbReference type="GeneID" id="41600903"/>
<evidence type="ECO:0000313" key="2">
    <source>
        <dbReference type="Proteomes" id="UP000032027"/>
    </source>
</evidence>
<organism evidence="1 2">
    <name type="scientific">Nitrosopumilus piranensis</name>
    <dbReference type="NCBI Taxonomy" id="1582439"/>
    <lineage>
        <taxon>Archaea</taxon>
        <taxon>Nitrososphaerota</taxon>
        <taxon>Nitrososphaeria</taxon>
        <taxon>Nitrosopumilales</taxon>
        <taxon>Nitrosopumilaceae</taxon>
        <taxon>Nitrosopumilus</taxon>
    </lineage>
</organism>
<dbReference type="HOGENOM" id="CLU_505896_0_0_2"/>
<gene>
    <name evidence="1" type="ORF">NPIRD3C_1806</name>
</gene>